<reference evidence="6" key="1">
    <citation type="submission" date="2021-03" db="EMBL/GenBank/DDBJ databases">
        <authorList>
            <person name="Tagirdzhanova G."/>
        </authorList>
    </citation>
    <scope>NUCLEOTIDE SEQUENCE</scope>
</reference>
<organism evidence="6 7">
    <name type="scientific">Heterodermia speciosa</name>
    <dbReference type="NCBI Taxonomy" id="116794"/>
    <lineage>
        <taxon>Eukaryota</taxon>
        <taxon>Fungi</taxon>
        <taxon>Dikarya</taxon>
        <taxon>Ascomycota</taxon>
        <taxon>Pezizomycotina</taxon>
        <taxon>Lecanoromycetes</taxon>
        <taxon>OSLEUM clade</taxon>
        <taxon>Lecanoromycetidae</taxon>
        <taxon>Caliciales</taxon>
        <taxon>Physciaceae</taxon>
        <taxon>Heterodermia</taxon>
    </lineage>
</organism>
<evidence type="ECO:0000256" key="4">
    <source>
        <dbReference type="SAM" id="MobiDB-lite"/>
    </source>
</evidence>
<feature type="binding site" evidence="3">
    <location>
        <position position="386"/>
    </location>
    <ligand>
        <name>ATP</name>
        <dbReference type="ChEBI" id="CHEBI:30616"/>
    </ligand>
</feature>
<dbReference type="PANTHER" id="PTHR24346">
    <property type="entry name" value="MAP/MICROTUBULE AFFINITY-REGULATING KINASE"/>
    <property type="match status" value="1"/>
</dbReference>
<dbReference type="GO" id="GO:0004674">
    <property type="term" value="F:protein serine/threonine kinase activity"/>
    <property type="evidence" value="ECO:0007669"/>
    <property type="project" value="TreeGrafter"/>
</dbReference>
<feature type="compositionally biased region" description="Polar residues" evidence="4">
    <location>
        <begin position="292"/>
        <end position="302"/>
    </location>
</feature>
<name>A0A8H3EEC6_9LECA</name>
<dbReference type="InterPro" id="IPR011009">
    <property type="entry name" value="Kinase-like_dom_sf"/>
</dbReference>
<dbReference type="Gene3D" id="1.10.510.10">
    <property type="entry name" value="Transferase(Phosphotransferase) domain 1"/>
    <property type="match status" value="2"/>
</dbReference>
<protein>
    <recommendedName>
        <fullName evidence="5">Protein kinase domain-containing protein</fullName>
    </recommendedName>
</protein>
<feature type="compositionally biased region" description="Basic and acidic residues" evidence="4">
    <location>
        <begin position="69"/>
        <end position="79"/>
    </location>
</feature>
<dbReference type="PROSITE" id="PS00108">
    <property type="entry name" value="PROTEIN_KINASE_ST"/>
    <property type="match status" value="1"/>
</dbReference>
<feature type="compositionally biased region" description="Polar residues" evidence="4">
    <location>
        <begin position="171"/>
        <end position="180"/>
    </location>
</feature>
<dbReference type="InterPro" id="IPR008271">
    <property type="entry name" value="Ser/Thr_kinase_AS"/>
</dbReference>
<accession>A0A8H3EEC6</accession>
<evidence type="ECO:0000259" key="5">
    <source>
        <dbReference type="PROSITE" id="PS50011"/>
    </source>
</evidence>
<feature type="region of interest" description="Disordered" evidence="4">
    <location>
        <begin position="524"/>
        <end position="564"/>
    </location>
</feature>
<keyword evidence="1 3" id="KW-0547">Nucleotide-binding</keyword>
<feature type="compositionally biased region" description="Basic residues" evidence="4">
    <location>
        <begin position="554"/>
        <end position="564"/>
    </location>
</feature>
<dbReference type="GO" id="GO:0035556">
    <property type="term" value="P:intracellular signal transduction"/>
    <property type="evidence" value="ECO:0007669"/>
    <property type="project" value="TreeGrafter"/>
</dbReference>
<dbReference type="GO" id="GO:0005737">
    <property type="term" value="C:cytoplasm"/>
    <property type="evidence" value="ECO:0007669"/>
    <property type="project" value="TreeGrafter"/>
</dbReference>
<feature type="region of interest" description="Disordered" evidence="4">
    <location>
        <begin position="281"/>
        <end position="350"/>
    </location>
</feature>
<dbReference type="EMBL" id="CAJPDS010000002">
    <property type="protein sequence ID" value="CAF9904080.1"/>
    <property type="molecule type" value="Genomic_DNA"/>
</dbReference>
<dbReference type="PROSITE" id="PS00107">
    <property type="entry name" value="PROTEIN_KINASE_ATP"/>
    <property type="match status" value="1"/>
</dbReference>
<dbReference type="PROSITE" id="PS50011">
    <property type="entry name" value="PROTEIN_KINASE_DOM"/>
    <property type="match status" value="1"/>
</dbReference>
<evidence type="ECO:0000313" key="6">
    <source>
        <dbReference type="EMBL" id="CAF9904080.1"/>
    </source>
</evidence>
<dbReference type="GO" id="GO:0005524">
    <property type="term" value="F:ATP binding"/>
    <property type="evidence" value="ECO:0007669"/>
    <property type="project" value="UniProtKB-UniRule"/>
</dbReference>
<dbReference type="InterPro" id="IPR017441">
    <property type="entry name" value="Protein_kinase_ATP_BS"/>
</dbReference>
<comment type="caution">
    <text evidence="6">The sequence shown here is derived from an EMBL/GenBank/DDBJ whole genome shotgun (WGS) entry which is preliminary data.</text>
</comment>
<keyword evidence="2 3" id="KW-0067">ATP-binding</keyword>
<dbReference type="PANTHER" id="PTHR24346:SF76">
    <property type="entry name" value="NON-SPECIFIC SERINE_THREONINE PROTEIN KINASE"/>
    <property type="match status" value="1"/>
</dbReference>
<dbReference type="SMART" id="SM00220">
    <property type="entry name" value="S_TKc"/>
    <property type="match status" value="1"/>
</dbReference>
<dbReference type="Proteomes" id="UP000664521">
    <property type="component" value="Unassembled WGS sequence"/>
</dbReference>
<feature type="domain" description="Protein kinase" evidence="5">
    <location>
        <begin position="355"/>
        <end position="680"/>
    </location>
</feature>
<evidence type="ECO:0000256" key="1">
    <source>
        <dbReference type="ARBA" id="ARBA00022741"/>
    </source>
</evidence>
<sequence length="696" mass="77266">MAHDLQARPQTVESAISVSSPTAPIPPLSRDNAHDDTLRHGLDKETDNNGQINKQGAVSPITAPADGPWKTHDEFEKHVPTPAIDVPLANGYKRQDYMSDKAPYLESKYTEESPLEQFLRNRRPSITFHPEVKTDTGDCHSLADPISKLEINTKWRNRSPLPEAAKPIRRSTLSRTYSGEDSQKTEPLAEYSSQPTTNQSISLPKRRFSANQSPFPLLQPSVDHLPSPREQPEFEGGASLTSESTASYGVSEAQTPTDLTMDCLVSPISSFSPFYHPVSLEESSAWPKPRRQGSNTRPQSYTFDRRLSQRSTRSRRSTSGSQKSPATAFLAKFNPKESEELQPEPDGEGQEVGEYVLGRQIGFGGFSLVREAYTIEGDERVLRAVKIVRRQIPNKDDSENDQFQAEFEHEVRLWRCLGHRHILPLIAVYNTPFATFCFTKLNTGGTLFDLVRRNRKGLSSDLARRYAYQLASAMRYLHEDMRIVHRDIKLENCLLDLSAPNADQAGGNLLLCDFGLAEFISRTPSRRASPCPSSDSTPYGTPPPPATTLDEDHHHHHPPTPRHHIAASQFSTSVAGSLQYAAPELIASPAGLLSTAVDIWAFGVVIYALLVGDLPFQHTFQPKVQMMIQAGEWDSGALRAAQGVGEQGREDEVEDVVAGCLCMSSEERWTVGEVLGCGWLEGCQEVVEEEGRGWKL</sequence>
<feature type="region of interest" description="Disordered" evidence="4">
    <location>
        <begin position="1"/>
        <end position="82"/>
    </location>
</feature>
<feature type="compositionally biased region" description="Acidic residues" evidence="4">
    <location>
        <begin position="340"/>
        <end position="350"/>
    </location>
</feature>
<dbReference type="Pfam" id="PF00069">
    <property type="entry name" value="Pkinase"/>
    <property type="match status" value="2"/>
</dbReference>
<dbReference type="GO" id="GO:0000226">
    <property type="term" value="P:microtubule cytoskeleton organization"/>
    <property type="evidence" value="ECO:0007669"/>
    <property type="project" value="TreeGrafter"/>
</dbReference>
<feature type="compositionally biased region" description="Polar residues" evidence="4">
    <location>
        <begin position="191"/>
        <end position="202"/>
    </location>
</feature>
<evidence type="ECO:0000313" key="7">
    <source>
        <dbReference type="Proteomes" id="UP000664521"/>
    </source>
</evidence>
<feature type="compositionally biased region" description="Polar residues" evidence="4">
    <location>
        <begin position="239"/>
        <end position="251"/>
    </location>
</feature>
<proteinExistence type="predicted"/>
<feature type="region of interest" description="Disordered" evidence="4">
    <location>
        <begin position="158"/>
        <end position="251"/>
    </location>
</feature>
<feature type="compositionally biased region" description="Basic and acidic residues" evidence="4">
    <location>
        <begin position="31"/>
        <end position="47"/>
    </location>
</feature>
<gene>
    <name evidence="6" type="ORF">HETSPECPRED_003349</name>
</gene>
<dbReference type="OrthoDB" id="4062651at2759"/>
<evidence type="ECO:0000256" key="3">
    <source>
        <dbReference type="PROSITE-ProRule" id="PRU10141"/>
    </source>
</evidence>
<evidence type="ECO:0000256" key="2">
    <source>
        <dbReference type="ARBA" id="ARBA00022840"/>
    </source>
</evidence>
<dbReference type="AlphaFoldDB" id="A0A8H3EEC6"/>
<dbReference type="InterPro" id="IPR000719">
    <property type="entry name" value="Prot_kinase_dom"/>
</dbReference>
<dbReference type="SUPFAM" id="SSF56112">
    <property type="entry name" value="Protein kinase-like (PK-like)"/>
    <property type="match status" value="1"/>
</dbReference>
<feature type="compositionally biased region" description="Polar residues" evidence="4">
    <location>
        <begin position="8"/>
        <end position="22"/>
    </location>
</feature>
<keyword evidence="7" id="KW-1185">Reference proteome</keyword>